<comment type="caution">
    <text evidence="8">The sequence shown here is derived from an EMBL/GenBank/DDBJ whole genome shotgun (WGS) entry which is preliminary data.</text>
</comment>
<feature type="non-terminal residue" evidence="8">
    <location>
        <position position="233"/>
    </location>
</feature>
<keyword evidence="5 7" id="KW-1133">Transmembrane helix</keyword>
<accession>X0WWN6</accession>
<feature type="transmembrane region" description="Helical" evidence="7">
    <location>
        <begin position="53"/>
        <end position="73"/>
    </location>
</feature>
<dbReference type="Pfam" id="PF03773">
    <property type="entry name" value="ArsP_1"/>
    <property type="match status" value="1"/>
</dbReference>
<keyword evidence="6 7" id="KW-0472">Membrane</keyword>
<comment type="similarity">
    <text evidence="2">Belongs to the UPF0718 family.</text>
</comment>
<organism evidence="8">
    <name type="scientific">marine sediment metagenome</name>
    <dbReference type="NCBI Taxonomy" id="412755"/>
    <lineage>
        <taxon>unclassified sequences</taxon>
        <taxon>metagenomes</taxon>
        <taxon>ecological metagenomes</taxon>
    </lineage>
</organism>
<gene>
    <name evidence="8" type="ORF">S01H1_54428</name>
</gene>
<dbReference type="EMBL" id="BARS01035315">
    <property type="protein sequence ID" value="GAG17166.1"/>
    <property type="molecule type" value="Genomic_DNA"/>
</dbReference>
<dbReference type="InterPro" id="IPR052923">
    <property type="entry name" value="UPF0718"/>
</dbReference>
<protein>
    <recommendedName>
        <fullName evidence="9">Permease</fullName>
    </recommendedName>
</protein>
<feature type="transmembrane region" description="Helical" evidence="7">
    <location>
        <begin position="212"/>
        <end position="232"/>
    </location>
</feature>
<dbReference type="PANTHER" id="PTHR34184">
    <property type="entry name" value="UPF0718 PROTEIN YCGR"/>
    <property type="match status" value="1"/>
</dbReference>
<evidence type="ECO:0000256" key="5">
    <source>
        <dbReference type="ARBA" id="ARBA00022989"/>
    </source>
</evidence>
<keyword evidence="3" id="KW-1003">Cell membrane</keyword>
<feature type="transmembrane region" description="Helical" evidence="7">
    <location>
        <begin position="116"/>
        <end position="135"/>
    </location>
</feature>
<evidence type="ECO:0000256" key="3">
    <source>
        <dbReference type="ARBA" id="ARBA00022475"/>
    </source>
</evidence>
<evidence type="ECO:0000256" key="1">
    <source>
        <dbReference type="ARBA" id="ARBA00004651"/>
    </source>
</evidence>
<keyword evidence="4 7" id="KW-0812">Transmembrane</keyword>
<evidence type="ECO:0000256" key="6">
    <source>
        <dbReference type="ARBA" id="ARBA00023136"/>
    </source>
</evidence>
<dbReference type="GO" id="GO:0005886">
    <property type="term" value="C:plasma membrane"/>
    <property type="evidence" value="ECO:0007669"/>
    <property type="project" value="UniProtKB-SubCell"/>
</dbReference>
<evidence type="ECO:0008006" key="9">
    <source>
        <dbReference type="Google" id="ProtNLM"/>
    </source>
</evidence>
<evidence type="ECO:0000256" key="4">
    <source>
        <dbReference type="ARBA" id="ARBA00022692"/>
    </source>
</evidence>
<reference evidence="8" key="1">
    <citation type="journal article" date="2014" name="Front. Microbiol.">
        <title>High frequency of phylogenetically diverse reductive dehalogenase-homologous genes in deep subseafloor sedimentary metagenomes.</title>
        <authorList>
            <person name="Kawai M."/>
            <person name="Futagami T."/>
            <person name="Toyoda A."/>
            <person name="Takaki Y."/>
            <person name="Nishi S."/>
            <person name="Hori S."/>
            <person name="Arai W."/>
            <person name="Tsubouchi T."/>
            <person name="Morono Y."/>
            <person name="Uchiyama I."/>
            <person name="Ito T."/>
            <person name="Fujiyama A."/>
            <person name="Inagaki F."/>
            <person name="Takami H."/>
        </authorList>
    </citation>
    <scope>NUCLEOTIDE SEQUENCE</scope>
    <source>
        <strain evidence="8">Expedition CK06-06</strain>
    </source>
</reference>
<sequence>MPLCSCGVIPVSMSLHKHGASKGSTISFLLSTPQTGIDSIFVTLSLLGPLFAVFRPLAAFVTGIVGGALVDVFGQSTEDKSRVPPKYTAECCGGAENNKKIARGLKYGFVTLPRDIGKAMLVGLVIAAVISALVPDGYFAEKLGTGILAMVVMMLLGIPVYVCATASVPVAAALILKGLTPGAALVFLMTGPATNAASFVTIWKVLGKATAITYLAAVAGCALLSGILLDYIA</sequence>
<dbReference type="InterPro" id="IPR005524">
    <property type="entry name" value="DUF318"/>
</dbReference>
<feature type="transmembrane region" description="Helical" evidence="7">
    <location>
        <begin position="147"/>
        <end position="176"/>
    </location>
</feature>
<comment type="subcellular location">
    <subcellularLocation>
        <location evidence="1">Cell membrane</location>
        <topology evidence="1">Multi-pass membrane protein</topology>
    </subcellularLocation>
</comment>
<dbReference type="PANTHER" id="PTHR34184:SF4">
    <property type="entry name" value="UPF0718 PROTEIN YCGR"/>
    <property type="match status" value="1"/>
</dbReference>
<name>X0WWN6_9ZZZZ</name>
<proteinExistence type="inferred from homology"/>
<evidence type="ECO:0000256" key="2">
    <source>
        <dbReference type="ARBA" id="ARBA00006386"/>
    </source>
</evidence>
<dbReference type="AlphaFoldDB" id="X0WWN6"/>
<evidence type="ECO:0000313" key="8">
    <source>
        <dbReference type="EMBL" id="GAG17166.1"/>
    </source>
</evidence>
<feature type="transmembrane region" description="Helical" evidence="7">
    <location>
        <begin position="183"/>
        <end position="206"/>
    </location>
</feature>
<evidence type="ECO:0000256" key="7">
    <source>
        <dbReference type="SAM" id="Phobius"/>
    </source>
</evidence>